<evidence type="ECO:0000259" key="3">
    <source>
        <dbReference type="Pfam" id="PF00535"/>
    </source>
</evidence>
<dbReference type="Proteomes" id="UP000515450">
    <property type="component" value="Chromosome"/>
</dbReference>
<name>A0A7G5EBD3_9SPHI</name>
<accession>A0A7G5EBD3</accession>
<protein>
    <submittedName>
        <fullName evidence="4">Glycosyltransferase</fullName>
    </submittedName>
</protein>
<dbReference type="EMBL" id="CP058555">
    <property type="protein sequence ID" value="QMV71308.1"/>
    <property type="molecule type" value="Genomic_DNA"/>
</dbReference>
<dbReference type="SUPFAM" id="SSF53448">
    <property type="entry name" value="Nucleotide-diphospho-sugar transferases"/>
    <property type="match status" value="1"/>
</dbReference>
<evidence type="ECO:0000256" key="1">
    <source>
        <dbReference type="ARBA" id="ARBA00022676"/>
    </source>
</evidence>
<dbReference type="PANTHER" id="PTHR22916:SF51">
    <property type="entry name" value="GLYCOSYLTRANSFERASE EPSH-RELATED"/>
    <property type="match status" value="1"/>
</dbReference>
<evidence type="ECO:0000313" key="5">
    <source>
        <dbReference type="Proteomes" id="UP000515450"/>
    </source>
</evidence>
<keyword evidence="5" id="KW-1185">Reference proteome</keyword>
<dbReference type="PANTHER" id="PTHR22916">
    <property type="entry name" value="GLYCOSYLTRANSFERASE"/>
    <property type="match status" value="1"/>
</dbReference>
<dbReference type="CDD" id="cd00761">
    <property type="entry name" value="Glyco_tranf_GTA_type"/>
    <property type="match status" value="1"/>
</dbReference>
<feature type="domain" description="Glycosyltransferase 2-like" evidence="3">
    <location>
        <begin position="16"/>
        <end position="135"/>
    </location>
</feature>
<organism evidence="4 5">
    <name type="scientific">Sphingobacterium paramultivorum</name>
    <dbReference type="NCBI Taxonomy" id="2886510"/>
    <lineage>
        <taxon>Bacteria</taxon>
        <taxon>Pseudomonadati</taxon>
        <taxon>Bacteroidota</taxon>
        <taxon>Sphingobacteriia</taxon>
        <taxon>Sphingobacteriales</taxon>
        <taxon>Sphingobacteriaceae</taxon>
        <taxon>Sphingobacterium</taxon>
    </lineage>
</organism>
<dbReference type="GO" id="GO:0016758">
    <property type="term" value="F:hexosyltransferase activity"/>
    <property type="evidence" value="ECO:0007669"/>
    <property type="project" value="UniProtKB-ARBA"/>
</dbReference>
<keyword evidence="2 4" id="KW-0808">Transferase</keyword>
<evidence type="ECO:0000313" key="4">
    <source>
        <dbReference type="EMBL" id="QMV71308.1"/>
    </source>
</evidence>
<dbReference type="Gene3D" id="3.90.550.10">
    <property type="entry name" value="Spore Coat Polysaccharide Biosynthesis Protein SpsA, Chain A"/>
    <property type="match status" value="1"/>
</dbReference>
<evidence type="ECO:0000256" key="2">
    <source>
        <dbReference type="ARBA" id="ARBA00022679"/>
    </source>
</evidence>
<dbReference type="InterPro" id="IPR029044">
    <property type="entry name" value="Nucleotide-diphossugar_trans"/>
</dbReference>
<dbReference type="InterPro" id="IPR001173">
    <property type="entry name" value="Glyco_trans_2-like"/>
</dbReference>
<dbReference type="Pfam" id="PF00535">
    <property type="entry name" value="Glycos_transf_2"/>
    <property type="match status" value="1"/>
</dbReference>
<dbReference type="AlphaFoldDB" id="A0A7G5EBD3"/>
<proteinExistence type="predicted"/>
<gene>
    <name evidence="4" type="ORF">HS960_23675</name>
</gene>
<reference evidence="4 5" key="1">
    <citation type="journal article" date="2020" name="G3 (Bethesda)">
        <title>CeMbio - The Caenorhabditis elegans Microbiome Resource.</title>
        <authorList>
            <person name="Dirksen P."/>
            <person name="Assie A."/>
            <person name="Zimmermann J."/>
            <person name="Zhang F."/>
            <person name="Tietje A.M."/>
            <person name="Marsh S.A."/>
            <person name="Felix M.A."/>
            <person name="Shapira M."/>
            <person name="Kaleta C."/>
            <person name="Schulenburg H."/>
            <person name="Samuel B."/>
        </authorList>
    </citation>
    <scope>NUCLEOTIDE SEQUENCE [LARGE SCALE GENOMIC DNA]</scope>
    <source>
        <strain evidence="4 5">BIGb0170</strain>
    </source>
</reference>
<sequence length="351" mass="41234">MEKNGSTKGTFPVAVSVIIPVYNVEKYLDETIQSVLDQELQDFEIILVNDGSLDSSAAICQKYASLDPRIYFFDQDNAGVSVARNNGLSHARGEYVYFLDSDDTIDSEFLTGAYTLAKQDDLDLVVLGEIYCYRAKRLTAVPTCGLFIKKSLLDSYPDIRFPVGIQPCEDGLFSHCLFLMTDKIGFNPDAKYFYRQHENQNHVRINKETARILKQIPNWLELLKIFYDQHDIFTSRALKLALFIEHEPFELRYIKMPFDENEKEVLFRLLQNFMRQYVEPYLSKTDIEVLSVPFRYFMTAENHVNFDNFYKSYRTNRAQQFKHALFWVKFIPISKLRRKLRKNIRNKYIDI</sequence>
<keyword evidence="1" id="KW-0328">Glycosyltransferase</keyword>